<comment type="caution">
    <text evidence="11">The sequence shown here is derived from an EMBL/GenBank/DDBJ whole genome shotgun (WGS) entry which is preliminary data.</text>
</comment>
<evidence type="ECO:0000313" key="12">
    <source>
        <dbReference type="Proteomes" id="UP000191980"/>
    </source>
</evidence>
<accession>A0A1V8M749</accession>
<dbReference type="Pfam" id="PF00919">
    <property type="entry name" value="UPF0004"/>
    <property type="match status" value="1"/>
</dbReference>
<dbReference type="Gene3D" id="3.40.50.12160">
    <property type="entry name" value="Methylthiotransferase, N-terminal domain"/>
    <property type="match status" value="1"/>
</dbReference>
<dbReference type="PROSITE" id="PS51918">
    <property type="entry name" value="RADICAL_SAM"/>
    <property type="match status" value="1"/>
</dbReference>
<dbReference type="InterPro" id="IPR038135">
    <property type="entry name" value="Methylthiotransferase_N_sf"/>
</dbReference>
<name>A0A1V8M749_9GAMM</name>
<keyword evidence="3" id="KW-0963">Cytoplasm</keyword>
<dbReference type="SFLD" id="SFLDS00029">
    <property type="entry name" value="Radical_SAM"/>
    <property type="match status" value="1"/>
</dbReference>
<keyword evidence="12" id="KW-1185">Reference proteome</keyword>
<dbReference type="InterPro" id="IPR006638">
    <property type="entry name" value="Elp3/MiaA/NifB-like_rSAM"/>
</dbReference>
<evidence type="ECO:0000256" key="6">
    <source>
        <dbReference type="ARBA" id="ARBA00022723"/>
    </source>
</evidence>
<dbReference type="InterPro" id="IPR007197">
    <property type="entry name" value="rSAM"/>
</dbReference>
<dbReference type="InterPro" id="IPR005839">
    <property type="entry name" value="Methylthiotransferase"/>
</dbReference>
<dbReference type="FunFam" id="3.80.30.20:FF:000001">
    <property type="entry name" value="tRNA-2-methylthio-N(6)-dimethylallyladenosine synthase 2"/>
    <property type="match status" value="1"/>
</dbReference>
<dbReference type="PROSITE" id="PS51449">
    <property type="entry name" value="MTTASE_N"/>
    <property type="match status" value="1"/>
</dbReference>
<evidence type="ECO:0000256" key="7">
    <source>
        <dbReference type="ARBA" id="ARBA00023004"/>
    </source>
</evidence>
<dbReference type="STRING" id="1420851.AU255_05840"/>
<gene>
    <name evidence="11" type="ORF">AU255_05840</name>
</gene>
<dbReference type="NCBIfam" id="TIGR01579">
    <property type="entry name" value="MiaB-like-C"/>
    <property type="match status" value="1"/>
</dbReference>
<evidence type="ECO:0000256" key="5">
    <source>
        <dbReference type="ARBA" id="ARBA00022691"/>
    </source>
</evidence>
<reference evidence="11 12" key="1">
    <citation type="submission" date="2015-12" db="EMBL/GenBank/DDBJ databases">
        <authorList>
            <person name="Shamseldin A."/>
            <person name="Moawad H."/>
            <person name="Abd El-Rahim W.M."/>
            <person name="Sadowsky M.J."/>
        </authorList>
    </citation>
    <scope>NUCLEOTIDE SEQUENCE [LARGE SCALE GENOMIC DNA]</scope>
    <source>
        <strain evidence="11 12">WF1</strain>
    </source>
</reference>
<dbReference type="SMART" id="SM00729">
    <property type="entry name" value="Elp3"/>
    <property type="match status" value="1"/>
</dbReference>
<proteinExistence type="predicted"/>
<dbReference type="PANTHER" id="PTHR11918:SF45">
    <property type="entry name" value="THREONYLCARBAMOYLADENOSINE TRNA METHYLTHIOTRANSFERASE"/>
    <property type="match status" value="1"/>
</dbReference>
<evidence type="ECO:0000256" key="1">
    <source>
        <dbReference type="ARBA" id="ARBA00001966"/>
    </source>
</evidence>
<dbReference type="EMBL" id="LPUF01000001">
    <property type="protein sequence ID" value="OQK17400.1"/>
    <property type="molecule type" value="Genomic_DNA"/>
</dbReference>
<keyword evidence="8" id="KW-0411">Iron-sulfur</keyword>
<sequence length="428" mass="48115">MLVHLRTLGCRLNEAELESWAQSFQNAGHKITREQNEAQLIIVNSCAVTQDAVRKSRQLIRRIHRDNPGAKIVASGCYVTLQADEAAELLGVDLIVSNQDKDRLVELAIAELEIPSMPSLSTEPAEISLFSRGRQRAFIKVQDGCRYRCTFCIVTVARGEEKSTPIEQIINDINTFVQQGVKEVILTGVHLGGYGSDINHNLADLIQAILQQTTVPRLRLGSLEPWDLPENFFDLFSNPRLMPHLHLPLQSGSDSVLKRMARRCKTDEFSQIVLRARLKVPNINITTDIIVGFPGETEQEWQESFEFIKQTGFGHIHIFTYSTRSGTKAATLPDQVQNALKKQRSQQLHQLAEQMKQDFLKQNLGVSLDILWEGQKEDVDTTKHKVFGYTPNYIRVAAIIDNSASLENKISSAISKEISNGTLFTELI</sequence>
<keyword evidence="4 11" id="KW-0808">Transferase</keyword>
<dbReference type="OrthoDB" id="9805215at2"/>
<keyword evidence="6" id="KW-0479">Metal-binding</keyword>
<evidence type="ECO:0000313" key="11">
    <source>
        <dbReference type="EMBL" id="OQK17400.1"/>
    </source>
</evidence>
<dbReference type="GO" id="GO:0046872">
    <property type="term" value="F:metal ion binding"/>
    <property type="evidence" value="ECO:0007669"/>
    <property type="project" value="UniProtKB-KW"/>
</dbReference>
<dbReference type="InterPro" id="IPR058240">
    <property type="entry name" value="rSAM_sf"/>
</dbReference>
<evidence type="ECO:0000256" key="3">
    <source>
        <dbReference type="ARBA" id="ARBA00022490"/>
    </source>
</evidence>
<dbReference type="InterPro" id="IPR013848">
    <property type="entry name" value="Methylthiotransferase_N"/>
</dbReference>
<dbReference type="Proteomes" id="UP000191980">
    <property type="component" value="Unassembled WGS sequence"/>
</dbReference>
<comment type="cofactor">
    <cofactor evidence="1">
        <name>[4Fe-4S] cluster</name>
        <dbReference type="ChEBI" id="CHEBI:49883"/>
    </cofactor>
</comment>
<dbReference type="Gene3D" id="3.80.30.20">
    <property type="entry name" value="tm_1862 like domain"/>
    <property type="match status" value="1"/>
</dbReference>
<dbReference type="PANTHER" id="PTHR11918">
    <property type="entry name" value="RADICAL SAM PROTEINS"/>
    <property type="match status" value="1"/>
</dbReference>
<dbReference type="InterPro" id="IPR006467">
    <property type="entry name" value="MiaB-like_bact"/>
</dbReference>
<protein>
    <submittedName>
        <fullName evidence="11">tRNA (N(6)-L-threonylcarbamoyladenosine(37)-C(2))-methylthiotransferase MtaB</fullName>
    </submittedName>
</protein>
<keyword evidence="5" id="KW-0949">S-adenosyl-L-methionine</keyword>
<evidence type="ECO:0000256" key="4">
    <source>
        <dbReference type="ARBA" id="ARBA00022679"/>
    </source>
</evidence>
<dbReference type="PROSITE" id="PS01278">
    <property type="entry name" value="MTTASE_RADICAL"/>
    <property type="match status" value="1"/>
</dbReference>
<dbReference type="RefSeq" id="WP_080522009.1">
    <property type="nucleotide sequence ID" value="NZ_LPUF01000001.1"/>
</dbReference>
<keyword evidence="7" id="KW-0408">Iron</keyword>
<dbReference type="NCBIfam" id="TIGR00089">
    <property type="entry name" value="MiaB/RimO family radical SAM methylthiotransferase"/>
    <property type="match status" value="1"/>
</dbReference>
<organism evidence="11 12">
    <name type="scientific">Methyloprofundus sedimenti</name>
    <dbReference type="NCBI Taxonomy" id="1420851"/>
    <lineage>
        <taxon>Bacteria</taxon>
        <taxon>Pseudomonadati</taxon>
        <taxon>Pseudomonadota</taxon>
        <taxon>Gammaproteobacteria</taxon>
        <taxon>Methylococcales</taxon>
        <taxon>Methylococcaceae</taxon>
        <taxon>Methyloprofundus</taxon>
    </lineage>
</organism>
<evidence type="ECO:0000259" key="10">
    <source>
        <dbReference type="PROSITE" id="PS51918"/>
    </source>
</evidence>
<evidence type="ECO:0000259" key="9">
    <source>
        <dbReference type="PROSITE" id="PS51449"/>
    </source>
</evidence>
<evidence type="ECO:0000256" key="2">
    <source>
        <dbReference type="ARBA" id="ARBA00022485"/>
    </source>
</evidence>
<keyword evidence="2" id="KW-0004">4Fe-4S</keyword>
<dbReference type="Pfam" id="PF04055">
    <property type="entry name" value="Radical_SAM"/>
    <property type="match status" value="1"/>
</dbReference>
<feature type="domain" description="MTTase N-terminal" evidence="9">
    <location>
        <begin position="1"/>
        <end position="113"/>
    </location>
</feature>
<dbReference type="SFLD" id="SFLDG01061">
    <property type="entry name" value="methylthiotransferase"/>
    <property type="match status" value="1"/>
</dbReference>
<dbReference type="GO" id="GO:0051539">
    <property type="term" value="F:4 iron, 4 sulfur cluster binding"/>
    <property type="evidence" value="ECO:0007669"/>
    <property type="project" value="UniProtKB-KW"/>
</dbReference>
<dbReference type="SUPFAM" id="SSF102114">
    <property type="entry name" value="Radical SAM enzymes"/>
    <property type="match status" value="1"/>
</dbReference>
<feature type="domain" description="Radical SAM core" evidence="10">
    <location>
        <begin position="131"/>
        <end position="358"/>
    </location>
</feature>
<dbReference type="InterPro" id="IPR020612">
    <property type="entry name" value="Methylthiotransferase_CS"/>
</dbReference>
<evidence type="ECO:0000256" key="8">
    <source>
        <dbReference type="ARBA" id="ARBA00023014"/>
    </source>
</evidence>
<dbReference type="GO" id="GO:0035598">
    <property type="term" value="F:tRNA (N(6)-L-threonylcarbamoyladenosine(37)-C(2))-methylthiotransferase activity"/>
    <property type="evidence" value="ECO:0007669"/>
    <property type="project" value="TreeGrafter"/>
</dbReference>
<dbReference type="InterPro" id="IPR023404">
    <property type="entry name" value="rSAM_horseshoe"/>
</dbReference>
<dbReference type="SFLD" id="SFLDG01082">
    <property type="entry name" value="B12-binding_domain_containing"/>
    <property type="match status" value="1"/>
</dbReference>
<dbReference type="AlphaFoldDB" id="A0A1V8M749"/>